<comment type="similarity">
    <text evidence="1">Belongs to the STIG1 family.</text>
</comment>
<feature type="chain" id="PRO_5024375723" description="4Fe-4S ferredoxin-type domain-containing protein" evidence="3">
    <location>
        <begin position="25"/>
        <end position="163"/>
    </location>
</feature>
<name>A0A5N5KW03_9ROSI</name>
<organism evidence="4 5">
    <name type="scientific">Salix brachista</name>
    <dbReference type="NCBI Taxonomy" id="2182728"/>
    <lineage>
        <taxon>Eukaryota</taxon>
        <taxon>Viridiplantae</taxon>
        <taxon>Streptophyta</taxon>
        <taxon>Embryophyta</taxon>
        <taxon>Tracheophyta</taxon>
        <taxon>Spermatophyta</taxon>
        <taxon>Magnoliopsida</taxon>
        <taxon>eudicotyledons</taxon>
        <taxon>Gunneridae</taxon>
        <taxon>Pentapetalae</taxon>
        <taxon>rosids</taxon>
        <taxon>fabids</taxon>
        <taxon>Malpighiales</taxon>
        <taxon>Salicaceae</taxon>
        <taxon>Saliceae</taxon>
        <taxon>Salix</taxon>
    </lineage>
</organism>
<feature type="signal peptide" evidence="3">
    <location>
        <begin position="1"/>
        <end position="24"/>
    </location>
</feature>
<gene>
    <name evidence="4" type="ORF">DKX38_017404</name>
</gene>
<proteinExistence type="inferred from homology"/>
<protein>
    <recommendedName>
        <fullName evidence="6">4Fe-4S ferredoxin-type domain-containing protein</fullName>
    </recommendedName>
</protein>
<dbReference type="PANTHER" id="PTHR33227">
    <property type="entry name" value="STIGMA-SPECIFIC STIG1-LIKE PROTEIN 3"/>
    <property type="match status" value="1"/>
</dbReference>
<dbReference type="AlphaFoldDB" id="A0A5N5KW03"/>
<accession>A0A5N5KW03</accession>
<comment type="caution">
    <text evidence="4">The sequence shown here is derived from an EMBL/GenBank/DDBJ whole genome shotgun (WGS) entry which is preliminary data.</text>
</comment>
<dbReference type="Proteomes" id="UP000326939">
    <property type="component" value="Chromosome 11"/>
</dbReference>
<evidence type="ECO:0000313" key="4">
    <source>
        <dbReference type="EMBL" id="KAB5534318.1"/>
    </source>
</evidence>
<dbReference type="EMBL" id="VDCV01000011">
    <property type="protein sequence ID" value="KAB5534318.1"/>
    <property type="molecule type" value="Genomic_DNA"/>
</dbReference>
<evidence type="ECO:0008006" key="6">
    <source>
        <dbReference type="Google" id="ProtNLM"/>
    </source>
</evidence>
<dbReference type="InterPro" id="IPR006969">
    <property type="entry name" value="Stig-like"/>
</dbReference>
<reference evidence="5" key="1">
    <citation type="journal article" date="2019" name="Gigascience">
        <title>De novo genome assembly of the endangered Acer yangbiense, a plant species with extremely small populations endemic to Yunnan Province, China.</title>
        <authorList>
            <person name="Yang J."/>
            <person name="Wariss H.M."/>
            <person name="Tao L."/>
            <person name="Zhang R."/>
            <person name="Yun Q."/>
            <person name="Hollingsworth P."/>
            <person name="Dao Z."/>
            <person name="Luo G."/>
            <person name="Guo H."/>
            <person name="Ma Y."/>
            <person name="Sun W."/>
        </authorList>
    </citation>
    <scope>NUCLEOTIDE SEQUENCE [LARGE SCALE GENOMIC DNA]</scope>
    <source>
        <strain evidence="5">cv. br00</strain>
    </source>
</reference>
<keyword evidence="5" id="KW-1185">Reference proteome</keyword>
<evidence type="ECO:0000256" key="1">
    <source>
        <dbReference type="ARBA" id="ARBA00006010"/>
    </source>
</evidence>
<evidence type="ECO:0000313" key="5">
    <source>
        <dbReference type="Proteomes" id="UP000326939"/>
    </source>
</evidence>
<keyword evidence="2 3" id="KW-0732">Signal</keyword>
<sequence length="163" mass="17604">MKQLGNIAVIAILVISIVSKLTAGNSILEGVQSNLTTASSTSISPWLKKAMNHHPRPRPPGCRSTPWICREGLHPPPARMRCCRHQCADVSSDVSNCGICGNRCPFSWQCCRGLCVDTNCSPFNCGRCGNRCHRRVGCAYGMCGYALPSPIPPHPPSTAEDLD</sequence>
<dbReference type="Pfam" id="PF04885">
    <property type="entry name" value="Stig1"/>
    <property type="match status" value="1"/>
</dbReference>
<evidence type="ECO:0000256" key="2">
    <source>
        <dbReference type="ARBA" id="ARBA00022729"/>
    </source>
</evidence>
<evidence type="ECO:0000256" key="3">
    <source>
        <dbReference type="SAM" id="SignalP"/>
    </source>
</evidence>
<dbReference type="PANTHER" id="PTHR33227:SF48">
    <property type="entry name" value="STIGMA-SPECIFIC STIG1-LIKE PROTEIN 4"/>
    <property type="match status" value="1"/>
</dbReference>